<proteinExistence type="predicted"/>
<feature type="compositionally biased region" description="Basic and acidic residues" evidence="1">
    <location>
        <begin position="71"/>
        <end position="89"/>
    </location>
</feature>
<evidence type="ECO:0000313" key="2">
    <source>
        <dbReference type="EMBL" id="GBN76722.1"/>
    </source>
</evidence>
<protein>
    <submittedName>
        <fullName evidence="2">Uncharacterized protein</fullName>
    </submittedName>
</protein>
<dbReference type="EMBL" id="BGPR01017622">
    <property type="protein sequence ID" value="GBN76722.1"/>
    <property type="molecule type" value="Genomic_DNA"/>
</dbReference>
<comment type="caution">
    <text evidence="2">The sequence shown here is derived from an EMBL/GenBank/DDBJ whole genome shotgun (WGS) entry which is preliminary data.</text>
</comment>
<name>A0A4Y2RLM2_ARAVE</name>
<gene>
    <name evidence="2" type="ORF">AVEN_149756_1</name>
</gene>
<dbReference type="Proteomes" id="UP000499080">
    <property type="component" value="Unassembled WGS sequence"/>
</dbReference>
<organism evidence="2 3">
    <name type="scientific">Araneus ventricosus</name>
    <name type="common">Orbweaver spider</name>
    <name type="synonym">Epeira ventricosa</name>
    <dbReference type="NCBI Taxonomy" id="182803"/>
    <lineage>
        <taxon>Eukaryota</taxon>
        <taxon>Metazoa</taxon>
        <taxon>Ecdysozoa</taxon>
        <taxon>Arthropoda</taxon>
        <taxon>Chelicerata</taxon>
        <taxon>Arachnida</taxon>
        <taxon>Araneae</taxon>
        <taxon>Araneomorphae</taxon>
        <taxon>Entelegynae</taxon>
        <taxon>Araneoidea</taxon>
        <taxon>Araneidae</taxon>
        <taxon>Araneus</taxon>
    </lineage>
</organism>
<keyword evidence="3" id="KW-1185">Reference proteome</keyword>
<dbReference type="AlphaFoldDB" id="A0A4Y2RLM2"/>
<feature type="region of interest" description="Disordered" evidence="1">
    <location>
        <begin position="63"/>
        <end position="89"/>
    </location>
</feature>
<sequence length="89" mass="10441">MFRAVFGTRLPGDKVLAIGPKISRFETLFLQIPRFMWAWFPLNPKSMVKYPSVGMMWKIREVSSSSSDQGSKLRDLPQKRRSYLFERGR</sequence>
<evidence type="ECO:0000313" key="3">
    <source>
        <dbReference type="Proteomes" id="UP000499080"/>
    </source>
</evidence>
<reference evidence="2 3" key="1">
    <citation type="journal article" date="2019" name="Sci. Rep.">
        <title>Orb-weaving spider Araneus ventricosus genome elucidates the spidroin gene catalogue.</title>
        <authorList>
            <person name="Kono N."/>
            <person name="Nakamura H."/>
            <person name="Ohtoshi R."/>
            <person name="Moran D.A.P."/>
            <person name="Shinohara A."/>
            <person name="Yoshida Y."/>
            <person name="Fujiwara M."/>
            <person name="Mori M."/>
            <person name="Tomita M."/>
            <person name="Arakawa K."/>
        </authorList>
    </citation>
    <scope>NUCLEOTIDE SEQUENCE [LARGE SCALE GENOMIC DNA]</scope>
</reference>
<evidence type="ECO:0000256" key="1">
    <source>
        <dbReference type="SAM" id="MobiDB-lite"/>
    </source>
</evidence>
<accession>A0A4Y2RLM2</accession>